<sequence length="211" mass="23909">MKPPVVEALQVQPTLKVDNIQEAIDFYTRHLGFTFGFTWGATPHFAGVFLGDKQIFLALAGASYTGSSVFFMIENADALYAFHKSNGTSITEPIADREYGVRDYTVRDPYGNDLVFGHYIYNMEPPIEIERVDVPVRLEKRLAALLEDLAVHKGMSVSSCLEEMLLHSFEPYGNSVASPHTKTTLRYIKELKEKHHIDYDSHGSYRFVEKP</sequence>
<protein>
    <submittedName>
        <fullName evidence="2">VOC family protein</fullName>
    </submittedName>
</protein>
<proteinExistence type="predicted"/>
<accession>A0ABS8PVN2</accession>
<evidence type="ECO:0000313" key="2">
    <source>
        <dbReference type="EMBL" id="MCD2423966.1"/>
    </source>
</evidence>
<reference evidence="2 3" key="1">
    <citation type="submission" date="2021-11" db="EMBL/GenBank/DDBJ databases">
        <title>Genomic of Niabella pedocola.</title>
        <authorList>
            <person name="Wu T."/>
        </authorList>
    </citation>
    <scope>NUCLEOTIDE SEQUENCE [LARGE SCALE GENOMIC DNA]</scope>
    <source>
        <strain evidence="2 3">JCM 31011</strain>
    </source>
</reference>
<dbReference type="EMBL" id="JAJNEC010000005">
    <property type="protein sequence ID" value="MCD2423966.1"/>
    <property type="molecule type" value="Genomic_DNA"/>
</dbReference>
<dbReference type="Gene3D" id="3.10.180.10">
    <property type="entry name" value="2,3-Dihydroxybiphenyl 1,2-Dioxygenase, domain 1"/>
    <property type="match status" value="1"/>
</dbReference>
<keyword evidence="3" id="KW-1185">Reference proteome</keyword>
<dbReference type="Pfam" id="PF00903">
    <property type="entry name" value="Glyoxalase"/>
    <property type="match status" value="1"/>
</dbReference>
<gene>
    <name evidence="2" type="ORF">LQ567_14405</name>
</gene>
<dbReference type="InterPro" id="IPR037523">
    <property type="entry name" value="VOC_core"/>
</dbReference>
<dbReference type="InterPro" id="IPR004360">
    <property type="entry name" value="Glyas_Fos-R_dOase_dom"/>
</dbReference>
<organism evidence="2 3">
    <name type="scientific">Niabella pedocola</name>
    <dbReference type="NCBI Taxonomy" id="1752077"/>
    <lineage>
        <taxon>Bacteria</taxon>
        <taxon>Pseudomonadati</taxon>
        <taxon>Bacteroidota</taxon>
        <taxon>Chitinophagia</taxon>
        <taxon>Chitinophagales</taxon>
        <taxon>Chitinophagaceae</taxon>
        <taxon>Niabella</taxon>
    </lineage>
</organism>
<dbReference type="PROSITE" id="PS51819">
    <property type="entry name" value="VOC"/>
    <property type="match status" value="1"/>
</dbReference>
<evidence type="ECO:0000313" key="3">
    <source>
        <dbReference type="Proteomes" id="UP001199816"/>
    </source>
</evidence>
<comment type="caution">
    <text evidence="2">The sequence shown here is derived from an EMBL/GenBank/DDBJ whole genome shotgun (WGS) entry which is preliminary data.</text>
</comment>
<dbReference type="SUPFAM" id="SSF54593">
    <property type="entry name" value="Glyoxalase/Bleomycin resistance protein/Dihydroxybiphenyl dioxygenase"/>
    <property type="match status" value="1"/>
</dbReference>
<dbReference type="Proteomes" id="UP001199816">
    <property type="component" value="Unassembled WGS sequence"/>
</dbReference>
<dbReference type="RefSeq" id="WP_231005223.1">
    <property type="nucleotide sequence ID" value="NZ_JAJNEC010000005.1"/>
</dbReference>
<dbReference type="InterPro" id="IPR029068">
    <property type="entry name" value="Glyas_Bleomycin-R_OHBP_Dase"/>
</dbReference>
<name>A0ABS8PVN2_9BACT</name>
<feature type="domain" description="VOC" evidence="1">
    <location>
        <begin position="7"/>
        <end position="119"/>
    </location>
</feature>
<evidence type="ECO:0000259" key="1">
    <source>
        <dbReference type="PROSITE" id="PS51819"/>
    </source>
</evidence>